<dbReference type="AlphaFoldDB" id="A0A9W8C3A9"/>
<sequence length="169" mass="17972">MSLTMSQGDGVTVISVTTNPESKWPLLCQILGNLCYSPVCSVAQKLKGKLTETQTALGIVQMIVGVISIAVGAILESVHLYNDLMETKAPFWLGAVFLAIGIVCVLAAKFPSPCLVSLILGGLDIILIVLAVLQLCVTISFCVLTLKALCRKSGTAQEIELPLILQERS</sequence>
<keyword evidence="4 6" id="KW-1133">Transmembrane helix</keyword>
<feature type="transmembrane region" description="Helical" evidence="6">
    <location>
        <begin position="90"/>
        <end position="110"/>
    </location>
</feature>
<accession>A0A9W8C3A9</accession>
<dbReference type="Pfam" id="PF04103">
    <property type="entry name" value="CD20"/>
    <property type="match status" value="1"/>
</dbReference>
<gene>
    <name evidence="7" type="ORF">IRJ41_004238</name>
</gene>
<feature type="transmembrane region" description="Helical" evidence="6">
    <location>
        <begin position="116"/>
        <end position="144"/>
    </location>
</feature>
<keyword evidence="3 6" id="KW-0812">Transmembrane</keyword>
<comment type="subcellular location">
    <subcellularLocation>
        <location evidence="1">Membrane</location>
        <topology evidence="1">Multi-pass membrane protein</topology>
    </subcellularLocation>
</comment>
<dbReference type="InterPro" id="IPR036259">
    <property type="entry name" value="MFS_trans_sf"/>
</dbReference>
<dbReference type="PANTHER" id="PTHR23320">
    <property type="entry name" value="MEMBRANE-SPANNING 4-DOMAINS SUBFAMILY A MS4A -RELATED"/>
    <property type="match status" value="1"/>
</dbReference>
<name>A0A9W8C3A9_TRIRA</name>
<evidence type="ECO:0000256" key="3">
    <source>
        <dbReference type="ARBA" id="ARBA00022692"/>
    </source>
</evidence>
<keyword evidence="8" id="KW-1185">Reference proteome</keyword>
<dbReference type="EMBL" id="JAFHDT010000008">
    <property type="protein sequence ID" value="KAI7806338.1"/>
    <property type="molecule type" value="Genomic_DNA"/>
</dbReference>
<dbReference type="InterPro" id="IPR030417">
    <property type="entry name" value="MS4A"/>
</dbReference>
<protein>
    <submittedName>
        <fullName evidence="7">Uncharacterized protein</fullName>
    </submittedName>
</protein>
<organism evidence="7 8">
    <name type="scientific">Triplophysa rosa</name>
    <name type="common">Cave loach</name>
    <dbReference type="NCBI Taxonomy" id="992332"/>
    <lineage>
        <taxon>Eukaryota</taxon>
        <taxon>Metazoa</taxon>
        <taxon>Chordata</taxon>
        <taxon>Craniata</taxon>
        <taxon>Vertebrata</taxon>
        <taxon>Euteleostomi</taxon>
        <taxon>Actinopterygii</taxon>
        <taxon>Neopterygii</taxon>
        <taxon>Teleostei</taxon>
        <taxon>Ostariophysi</taxon>
        <taxon>Cypriniformes</taxon>
        <taxon>Nemacheilidae</taxon>
        <taxon>Triplophysa</taxon>
    </lineage>
</organism>
<dbReference type="Gene3D" id="1.20.1250.20">
    <property type="entry name" value="MFS general substrate transporter like domains"/>
    <property type="match status" value="1"/>
</dbReference>
<evidence type="ECO:0000256" key="5">
    <source>
        <dbReference type="ARBA" id="ARBA00023136"/>
    </source>
</evidence>
<dbReference type="GO" id="GO:0016020">
    <property type="term" value="C:membrane"/>
    <property type="evidence" value="ECO:0007669"/>
    <property type="project" value="UniProtKB-SubCell"/>
</dbReference>
<comment type="caution">
    <text evidence="7">The sequence shown here is derived from an EMBL/GenBank/DDBJ whole genome shotgun (WGS) entry which is preliminary data.</text>
</comment>
<feature type="transmembrane region" description="Helical" evidence="6">
    <location>
        <begin position="56"/>
        <end position="78"/>
    </location>
</feature>
<keyword evidence="5 6" id="KW-0472">Membrane</keyword>
<dbReference type="InterPro" id="IPR007237">
    <property type="entry name" value="CD20-like"/>
</dbReference>
<dbReference type="PANTHER" id="PTHR23320:SF125">
    <property type="entry name" value="TRANSMEMBRANE PROTEIN 176L.1-RELATED"/>
    <property type="match status" value="1"/>
</dbReference>
<evidence type="ECO:0000313" key="8">
    <source>
        <dbReference type="Proteomes" id="UP001059041"/>
    </source>
</evidence>
<evidence type="ECO:0000256" key="4">
    <source>
        <dbReference type="ARBA" id="ARBA00022989"/>
    </source>
</evidence>
<dbReference type="Proteomes" id="UP001059041">
    <property type="component" value="Linkage Group LG8"/>
</dbReference>
<comment type="similarity">
    <text evidence="2">Belongs to the MS4A family.</text>
</comment>
<evidence type="ECO:0000313" key="7">
    <source>
        <dbReference type="EMBL" id="KAI7806338.1"/>
    </source>
</evidence>
<evidence type="ECO:0000256" key="1">
    <source>
        <dbReference type="ARBA" id="ARBA00004141"/>
    </source>
</evidence>
<reference evidence="7" key="1">
    <citation type="submission" date="2021-02" db="EMBL/GenBank/DDBJ databases">
        <title>Comparative genomics reveals that relaxation of natural selection precedes convergent phenotypic evolution of cavefish.</title>
        <authorList>
            <person name="Peng Z."/>
        </authorList>
    </citation>
    <scope>NUCLEOTIDE SEQUENCE</scope>
    <source>
        <tissue evidence="7">Muscle</tissue>
    </source>
</reference>
<evidence type="ECO:0000256" key="2">
    <source>
        <dbReference type="ARBA" id="ARBA00009565"/>
    </source>
</evidence>
<evidence type="ECO:0000256" key="6">
    <source>
        <dbReference type="SAM" id="Phobius"/>
    </source>
</evidence>
<proteinExistence type="inferred from homology"/>